<feature type="compositionally biased region" description="Polar residues" evidence="1">
    <location>
        <begin position="52"/>
        <end position="67"/>
    </location>
</feature>
<dbReference type="InterPro" id="IPR011990">
    <property type="entry name" value="TPR-like_helical_dom_sf"/>
</dbReference>
<organism evidence="3 4">
    <name type="scientific">Cylindrotheca closterium</name>
    <dbReference type="NCBI Taxonomy" id="2856"/>
    <lineage>
        <taxon>Eukaryota</taxon>
        <taxon>Sar</taxon>
        <taxon>Stramenopiles</taxon>
        <taxon>Ochrophyta</taxon>
        <taxon>Bacillariophyta</taxon>
        <taxon>Bacillariophyceae</taxon>
        <taxon>Bacillariophycidae</taxon>
        <taxon>Bacillariales</taxon>
        <taxon>Bacillariaceae</taxon>
        <taxon>Cylindrotheca</taxon>
    </lineage>
</organism>
<dbReference type="InterPro" id="IPR027417">
    <property type="entry name" value="P-loop_NTPase"/>
</dbReference>
<dbReference type="SUPFAM" id="SSF48452">
    <property type="entry name" value="TPR-like"/>
    <property type="match status" value="1"/>
</dbReference>
<proteinExistence type="predicted"/>
<protein>
    <recommendedName>
        <fullName evidence="2">Orc1-like AAA ATPase domain-containing protein</fullName>
    </recommendedName>
</protein>
<dbReference type="PANTHER" id="PTHR43642">
    <property type="entry name" value="HYBRID SIGNAL TRANSDUCTION HISTIDINE KINASE G"/>
    <property type="match status" value="1"/>
</dbReference>
<keyword evidence="4" id="KW-1185">Reference proteome</keyword>
<dbReference type="PANTHER" id="PTHR43642:SF1">
    <property type="entry name" value="HYBRID SIGNAL TRANSDUCTION HISTIDINE KINASE G"/>
    <property type="match status" value="1"/>
</dbReference>
<name>A0AAD2FP02_9STRA</name>
<dbReference type="Gene3D" id="3.40.50.300">
    <property type="entry name" value="P-loop containing nucleotide triphosphate hydrolases"/>
    <property type="match status" value="1"/>
</dbReference>
<evidence type="ECO:0000313" key="4">
    <source>
        <dbReference type="Proteomes" id="UP001295423"/>
    </source>
</evidence>
<dbReference type="EMBL" id="CAKOGP040001736">
    <property type="protein sequence ID" value="CAJ1947999.1"/>
    <property type="molecule type" value="Genomic_DNA"/>
</dbReference>
<evidence type="ECO:0000313" key="3">
    <source>
        <dbReference type="EMBL" id="CAJ1947999.1"/>
    </source>
</evidence>
<evidence type="ECO:0000256" key="1">
    <source>
        <dbReference type="SAM" id="MobiDB-lite"/>
    </source>
</evidence>
<accession>A0AAD2FP02</accession>
<dbReference type="Pfam" id="PF13191">
    <property type="entry name" value="AAA_16"/>
    <property type="match status" value="1"/>
</dbReference>
<comment type="caution">
    <text evidence="3">The sequence shown here is derived from an EMBL/GenBank/DDBJ whole genome shotgun (WGS) entry which is preliminary data.</text>
</comment>
<evidence type="ECO:0000259" key="2">
    <source>
        <dbReference type="Pfam" id="PF13191"/>
    </source>
</evidence>
<dbReference type="Proteomes" id="UP001295423">
    <property type="component" value="Unassembled WGS sequence"/>
</dbReference>
<feature type="domain" description="Orc1-like AAA ATPase" evidence="2">
    <location>
        <begin position="81"/>
        <end position="279"/>
    </location>
</feature>
<dbReference type="InterPro" id="IPR053159">
    <property type="entry name" value="Hybrid_Histidine_Kinase"/>
</dbReference>
<dbReference type="AlphaFoldDB" id="A0AAD2FP02"/>
<dbReference type="SUPFAM" id="SSF52540">
    <property type="entry name" value="P-loop containing nucleoside triphosphate hydrolases"/>
    <property type="match status" value="1"/>
</dbReference>
<dbReference type="InterPro" id="IPR041664">
    <property type="entry name" value="AAA_16"/>
</dbReference>
<reference evidence="3" key="1">
    <citation type="submission" date="2023-08" db="EMBL/GenBank/DDBJ databases">
        <authorList>
            <person name="Audoor S."/>
            <person name="Bilcke G."/>
        </authorList>
    </citation>
    <scope>NUCLEOTIDE SEQUENCE</scope>
</reference>
<feature type="compositionally biased region" description="Polar residues" evidence="1">
    <location>
        <begin position="23"/>
        <end position="41"/>
    </location>
</feature>
<sequence>MGGLDANSSASFSVQGSGSPSATTTKKANESRPSFSSAGNDTTSIRTSSTTKIGNEASSNADSSQGSQEKELDTKMSQLGLYGRQKETRTIRKCLDDLVSTGKNKLVYISGLSGTGKTALAATVADSVVSKNGIFAMGKFDQKLRDEPYAGIAAAGRHICGEILHRKNSSEHMDFEDIRKMIMKNVGSELSTLAMILPEIEDIVGSSELLLAQEDSAGGDFGANKERLNNAIRTFFRTVATFFKPLVMVLDDIQWADLTSINLMQVLMTDESSSNFMLIALYRSNEVDQTHVVSKMIETLDEKQKEYDFDTTKIEVGDLKMQQVDEILVDLLHLPSYRTSDLSEIIHRRTGGNAFFVLNFIDMLKNQHLVVYSNVEKCWVWDETEIELETIATDNVVDILKQRMKNLPKRMREVLQLAACLGASFQESVLSRVVTDYFASQQDAPKSGQLSKWLTKAVEAGFVKMDNVGYRWIHDKVQEAALSIASGTDLTKMRFQVGKILLRRLSRQEMDQALFVVVNLLNVGIGTEVSSSASAVTFAELNLRAAQRAMRLSGFEIAASYSDIAIGLLPGGHWQSQYKLSLKLYTLATQAHGVLDNVETMQSLYDEVLGQPGIPLKDRLPLYYAMLESLSGRDLQAGKELGYEVLEQLDHPLMKPGGKQSIFKRFNIVRDYDRNLNPETASTLPVMTDANALSAMKILSTLLVLTYMTNKAELPTVTSKMASLVNTFGVCDEAGNAYVFRGTYATDLRVIDAHGKFAKGIMDRSKDRYSKAASRMYVLCMMSHTRDIRWVLKGYEENYHYSLQVGDIQAALYSNMLLLYYALVSGHSLKSTAAEARNRIRSLQRRNRGWQVGLMTILWQGVLNMQGQSEDPFVLKGEAMDETAMPPASPDTVDGALRLGIKAIIFAFCGNHQANADEHMDQIQAASIQNAGNSIGFWFEIYTAISCLHCARSASGRQCQKYKRFGKHISKKVKRWIAQGCANVKQLDLLLDAELAVLAGNDKKAGQLYKKSIKTAEHMPRVNDAGLASERYGEYLLGIGDTEGAREALSKALEFYSRWGSDLKVESIRSKHEELLRPLDI</sequence>
<feature type="compositionally biased region" description="Low complexity" evidence="1">
    <location>
        <begin position="42"/>
        <end position="51"/>
    </location>
</feature>
<feature type="compositionally biased region" description="Low complexity" evidence="1">
    <location>
        <begin position="8"/>
        <end position="22"/>
    </location>
</feature>
<gene>
    <name evidence="3" type="ORF">CYCCA115_LOCUS11414</name>
</gene>
<feature type="region of interest" description="Disordered" evidence="1">
    <location>
        <begin position="1"/>
        <end position="81"/>
    </location>
</feature>